<organism evidence="10">
    <name type="scientific">Sphingomonas sp. JE1</name>
    <dbReference type="NCBI Taxonomy" id="1628059"/>
    <lineage>
        <taxon>Bacteria</taxon>
        <taxon>Pseudomonadati</taxon>
        <taxon>Pseudomonadota</taxon>
        <taxon>Alphaproteobacteria</taxon>
        <taxon>Sphingomonadales</taxon>
        <taxon>Sphingomonadaceae</taxon>
        <taxon>Sphingomonas</taxon>
    </lineage>
</organism>
<protein>
    <recommendedName>
        <fullName evidence="5">protein adenylyltransferase</fullName>
        <ecNumber evidence="5">2.7.7.108</ecNumber>
    </recommendedName>
</protein>
<comment type="catalytic activity">
    <reaction evidence="6">
        <text>L-threonyl-[protein] + ATP = 3-O-(5'-adenylyl)-L-threonyl-[protein] + diphosphate</text>
        <dbReference type="Rhea" id="RHEA:54292"/>
        <dbReference type="Rhea" id="RHEA-COMP:11060"/>
        <dbReference type="Rhea" id="RHEA-COMP:13847"/>
        <dbReference type="ChEBI" id="CHEBI:30013"/>
        <dbReference type="ChEBI" id="CHEBI:30616"/>
        <dbReference type="ChEBI" id="CHEBI:33019"/>
        <dbReference type="ChEBI" id="CHEBI:138113"/>
        <dbReference type="EC" id="2.7.7.108"/>
    </reaction>
</comment>
<comment type="catalytic activity">
    <reaction evidence="7">
        <text>L-tyrosyl-[protein] + ATP = O-(5'-adenylyl)-L-tyrosyl-[protein] + diphosphate</text>
        <dbReference type="Rhea" id="RHEA:54288"/>
        <dbReference type="Rhea" id="RHEA-COMP:10136"/>
        <dbReference type="Rhea" id="RHEA-COMP:13846"/>
        <dbReference type="ChEBI" id="CHEBI:30616"/>
        <dbReference type="ChEBI" id="CHEBI:33019"/>
        <dbReference type="ChEBI" id="CHEBI:46858"/>
        <dbReference type="ChEBI" id="CHEBI:83624"/>
        <dbReference type="EC" id="2.7.7.108"/>
    </reaction>
</comment>
<dbReference type="Pfam" id="PF02661">
    <property type="entry name" value="Fic"/>
    <property type="match status" value="1"/>
</dbReference>
<keyword evidence="10" id="KW-0614">Plasmid</keyword>
<keyword evidence="2" id="KW-0548">Nucleotidyltransferase</keyword>
<dbReference type="RefSeq" id="WP_254108258.1">
    <property type="nucleotide sequence ID" value="NZ_KM017071.1"/>
</dbReference>
<dbReference type="PANTHER" id="PTHR39560">
    <property type="entry name" value="PROTEIN ADENYLYLTRANSFERASE FIC-RELATED"/>
    <property type="match status" value="1"/>
</dbReference>
<keyword evidence="1" id="KW-0808">Transferase</keyword>
<dbReference type="Gene3D" id="1.10.3290.10">
    <property type="entry name" value="Fido-like domain"/>
    <property type="match status" value="1"/>
</dbReference>
<evidence type="ECO:0000256" key="2">
    <source>
        <dbReference type="ARBA" id="ARBA00022695"/>
    </source>
</evidence>
<dbReference type="GO" id="GO:0051302">
    <property type="term" value="P:regulation of cell division"/>
    <property type="evidence" value="ECO:0007669"/>
    <property type="project" value="TreeGrafter"/>
</dbReference>
<evidence type="ECO:0000256" key="1">
    <source>
        <dbReference type="ARBA" id="ARBA00022679"/>
    </source>
</evidence>
<feature type="domain" description="Fido" evidence="9">
    <location>
        <begin position="50"/>
        <end position="188"/>
    </location>
</feature>
<keyword evidence="4" id="KW-0067">ATP-binding</keyword>
<geneLocation type="plasmid" evidence="10">
    <name>pJE1</name>
</geneLocation>
<evidence type="ECO:0000256" key="3">
    <source>
        <dbReference type="ARBA" id="ARBA00022741"/>
    </source>
</evidence>
<dbReference type="PANTHER" id="PTHR39560:SF1">
    <property type="entry name" value="PROTEIN ADENYLYLTRANSFERASE FIC-RELATED"/>
    <property type="match status" value="1"/>
</dbReference>
<evidence type="ECO:0000256" key="6">
    <source>
        <dbReference type="ARBA" id="ARBA00047939"/>
    </source>
</evidence>
<dbReference type="SUPFAM" id="SSF140931">
    <property type="entry name" value="Fic-like"/>
    <property type="match status" value="1"/>
</dbReference>
<evidence type="ECO:0000256" key="8">
    <source>
        <dbReference type="SAM" id="MobiDB-lite"/>
    </source>
</evidence>
<reference evidence="10" key="1">
    <citation type="submission" date="2014-06" db="EMBL/GenBank/DDBJ databases">
        <title>Molecular and ecological studies on carbamate pesticide degrading bacteria isolated from agricultural soils.</title>
        <authorList>
            <person name="Kim D.-U."/>
            <person name="Ka J.-O."/>
        </authorList>
    </citation>
    <scope>NUCLEOTIDE SEQUENCE</scope>
    <source>
        <strain evidence="10">JE1</strain>
        <plasmid evidence="10">pJE1</plasmid>
    </source>
</reference>
<dbReference type="GO" id="GO:0070733">
    <property type="term" value="F:AMPylase activity"/>
    <property type="evidence" value="ECO:0007669"/>
    <property type="project" value="UniProtKB-EC"/>
</dbReference>
<proteinExistence type="predicted"/>
<dbReference type="GO" id="GO:0005524">
    <property type="term" value="F:ATP binding"/>
    <property type="evidence" value="ECO:0007669"/>
    <property type="project" value="UniProtKB-KW"/>
</dbReference>
<dbReference type="InterPro" id="IPR003812">
    <property type="entry name" value="Fido"/>
</dbReference>
<dbReference type="EMBL" id="KM017071">
    <property type="protein sequence ID" value="AJW29474.1"/>
    <property type="molecule type" value="Genomic_DNA"/>
</dbReference>
<accession>A0A0D4ZZ89</accession>
<dbReference type="InterPro" id="IPR036597">
    <property type="entry name" value="Fido-like_dom_sf"/>
</dbReference>
<feature type="region of interest" description="Disordered" evidence="8">
    <location>
        <begin position="412"/>
        <end position="432"/>
    </location>
</feature>
<evidence type="ECO:0000256" key="5">
    <source>
        <dbReference type="ARBA" id="ARBA00034531"/>
    </source>
</evidence>
<keyword evidence="3" id="KW-0547">Nucleotide-binding</keyword>
<sequence>MTIDNDPTLYPGSTTLQNRLALRDDRALAQAERLLTHARGLEAARMAFSPDADGFRALHKHLFADLYSWAGQDRTVNIGESGGLFTHAPYIANALLAAFQYLARQDQLRGLSGADFYDRLGHHLGELHSIHPFRVGNGRTLRLHAAQLARDAGHPIRIAGIDRQAWDESARHGFLTGDHRPFSAILSAAAVEPDAPLLPRTGPGGIAFLPPRDPPTGQRYRLPLAKVRDELDRYLPAARGEAADRLQKLVQGGAPDGRIAAARTELAYVRHAKGPAYQTRLLAHLGQKEVDAVITAQQTPLERVREIGAALATRIHTQPPAQVLRAVRSLERPMLPPGQSPPQERLAEQFLRNTPEQNKADPRFLGAEALLDRVHKASLAKGDAPRLVDGAVDAARTRIADNMRAGRTFDEGLALRSLGRSKVSTPERGRSR</sequence>
<gene>
    <name evidence="10" type="ORF">pJE1_052</name>
</gene>
<name>A0A0D4ZZ89_9SPHN</name>
<dbReference type="AlphaFoldDB" id="A0A0D4ZZ89"/>
<evidence type="ECO:0000313" key="10">
    <source>
        <dbReference type="EMBL" id="AJW29474.1"/>
    </source>
</evidence>
<evidence type="ECO:0000256" key="4">
    <source>
        <dbReference type="ARBA" id="ARBA00022840"/>
    </source>
</evidence>
<dbReference type="EC" id="2.7.7.108" evidence="5"/>
<evidence type="ECO:0000259" key="9">
    <source>
        <dbReference type="PROSITE" id="PS51459"/>
    </source>
</evidence>
<dbReference type="PROSITE" id="PS51459">
    <property type="entry name" value="FIDO"/>
    <property type="match status" value="1"/>
</dbReference>
<evidence type="ECO:0000256" key="7">
    <source>
        <dbReference type="ARBA" id="ARBA00048696"/>
    </source>
</evidence>